<dbReference type="InterPro" id="IPR054722">
    <property type="entry name" value="PolX-like_BBD"/>
</dbReference>
<dbReference type="InterPro" id="IPR025724">
    <property type="entry name" value="GAG-pre-integrase_dom"/>
</dbReference>
<dbReference type="Proteomes" id="UP001064489">
    <property type="component" value="Chromosome 3"/>
</dbReference>
<feature type="domain" description="Retrovirus-related Pol polyprotein from transposon TNT 1-94-like beta-barrel" evidence="2">
    <location>
        <begin position="1"/>
        <end position="65"/>
    </location>
</feature>
<evidence type="ECO:0000259" key="2">
    <source>
        <dbReference type="Pfam" id="PF22936"/>
    </source>
</evidence>
<comment type="caution">
    <text evidence="3">The sequence shown here is derived from an EMBL/GenBank/DDBJ whole genome shotgun (WGS) entry which is preliminary data.</text>
</comment>
<dbReference type="AlphaFoldDB" id="A0AAD5J3A6"/>
<evidence type="ECO:0000313" key="3">
    <source>
        <dbReference type="EMBL" id="KAI9184798.1"/>
    </source>
</evidence>
<gene>
    <name evidence="3" type="ORF">LWI28_001148</name>
</gene>
<evidence type="ECO:0008006" key="5">
    <source>
        <dbReference type="Google" id="ProtNLM"/>
    </source>
</evidence>
<evidence type="ECO:0000259" key="1">
    <source>
        <dbReference type="Pfam" id="PF13976"/>
    </source>
</evidence>
<dbReference type="Pfam" id="PF13976">
    <property type="entry name" value="gag_pre-integrs"/>
    <property type="match status" value="1"/>
</dbReference>
<reference evidence="3" key="2">
    <citation type="submission" date="2023-02" db="EMBL/GenBank/DDBJ databases">
        <authorList>
            <person name="Swenson N.G."/>
            <person name="Wegrzyn J.L."/>
            <person name="Mcevoy S.L."/>
        </authorList>
    </citation>
    <scope>NUCLEOTIDE SEQUENCE</scope>
    <source>
        <strain evidence="3">91603</strain>
        <tissue evidence="3">Leaf</tissue>
    </source>
</reference>
<dbReference type="EMBL" id="JAJSOW010000100">
    <property type="protein sequence ID" value="KAI9184798.1"/>
    <property type="molecule type" value="Genomic_DNA"/>
</dbReference>
<feature type="domain" description="GAG-pre-integrase" evidence="1">
    <location>
        <begin position="107"/>
        <end position="156"/>
    </location>
</feature>
<sequence length="156" mass="17332">MTGNKSFFETLVMEEGGYATFVDGSKKRVVGKRTISIPGLPSLSNVLFVDGLKANLISISHLSDERLSILFSKDDCSILLPNRQTLLKGTRSSDNYYCLEARIVLNNVSMDEQIKLRHERLGHMNFRDLQTLGKLNCVRSLPKLGKKANGVCGPCQ</sequence>
<reference evidence="3" key="1">
    <citation type="journal article" date="2022" name="Plant J.">
        <title>Strategies of tolerance reflected in two North American maple genomes.</title>
        <authorList>
            <person name="McEvoy S.L."/>
            <person name="Sezen U.U."/>
            <person name="Trouern-Trend A."/>
            <person name="McMahon S.M."/>
            <person name="Schaberg P.G."/>
            <person name="Yang J."/>
            <person name="Wegrzyn J.L."/>
            <person name="Swenson N.G."/>
        </authorList>
    </citation>
    <scope>NUCLEOTIDE SEQUENCE</scope>
    <source>
        <strain evidence="3">91603</strain>
    </source>
</reference>
<evidence type="ECO:0000313" key="4">
    <source>
        <dbReference type="Proteomes" id="UP001064489"/>
    </source>
</evidence>
<accession>A0AAD5J3A6</accession>
<organism evidence="3 4">
    <name type="scientific">Acer negundo</name>
    <name type="common">Box elder</name>
    <dbReference type="NCBI Taxonomy" id="4023"/>
    <lineage>
        <taxon>Eukaryota</taxon>
        <taxon>Viridiplantae</taxon>
        <taxon>Streptophyta</taxon>
        <taxon>Embryophyta</taxon>
        <taxon>Tracheophyta</taxon>
        <taxon>Spermatophyta</taxon>
        <taxon>Magnoliopsida</taxon>
        <taxon>eudicotyledons</taxon>
        <taxon>Gunneridae</taxon>
        <taxon>Pentapetalae</taxon>
        <taxon>rosids</taxon>
        <taxon>malvids</taxon>
        <taxon>Sapindales</taxon>
        <taxon>Sapindaceae</taxon>
        <taxon>Hippocastanoideae</taxon>
        <taxon>Acereae</taxon>
        <taxon>Acer</taxon>
    </lineage>
</organism>
<dbReference type="Pfam" id="PF22936">
    <property type="entry name" value="Pol_BBD"/>
    <property type="match status" value="1"/>
</dbReference>
<protein>
    <recommendedName>
        <fullName evidence="5">GAG-pre-integrase domain-containing protein</fullName>
    </recommendedName>
</protein>
<keyword evidence="4" id="KW-1185">Reference proteome</keyword>
<proteinExistence type="predicted"/>
<name>A0AAD5J3A6_ACENE</name>